<dbReference type="NCBIfam" id="NF008685">
    <property type="entry name" value="PRK11702.1"/>
    <property type="match status" value="1"/>
</dbReference>
<dbReference type="InterPro" id="IPR007416">
    <property type="entry name" value="YggL_50S_bp"/>
</dbReference>
<evidence type="ECO:0000313" key="5">
    <source>
        <dbReference type="Proteomes" id="UP000461288"/>
    </source>
</evidence>
<sequence length="113" mass="12705">MAKNRSRRLRKKLCVDEFQELGCELSLTYKEGLDLNALQDFLDAFIVEAIDGNGLGYVGGEDYGFVCLAKRGSVNEEQRTALEAWLKGRSELAEFNLSPLVDVWYPENAINAQ</sequence>
<dbReference type="EMBL" id="JAWJUL010000056">
    <property type="protein sequence ID" value="MDV3440838.1"/>
    <property type="molecule type" value="Genomic_DNA"/>
</dbReference>
<dbReference type="GeneID" id="57396869"/>
<accession>A0A1I0TMF4</accession>
<dbReference type="EMBL" id="WTFN01000034">
    <property type="protein sequence ID" value="MWK57322.1"/>
    <property type="molecule type" value="Genomic_DNA"/>
</dbReference>
<dbReference type="Proteomes" id="UP000501237">
    <property type="component" value="Chromosome"/>
</dbReference>
<dbReference type="GO" id="GO:0005829">
    <property type="term" value="C:cytosol"/>
    <property type="evidence" value="ECO:0007669"/>
    <property type="project" value="TreeGrafter"/>
</dbReference>
<evidence type="ECO:0000313" key="6">
    <source>
        <dbReference type="Proteomes" id="UP000501237"/>
    </source>
</evidence>
<evidence type="ECO:0000313" key="1">
    <source>
        <dbReference type="EMBL" id="BBT15652.1"/>
    </source>
</evidence>
<reference evidence="1 7" key="1">
    <citation type="submission" date="2019-12" db="EMBL/GenBank/DDBJ databases">
        <title>complete genome sequences of Pseudomonas otitidis str. WP8-S17-CRE-03 isolated from wastewater treatment plant effluent.</title>
        <authorList>
            <person name="Sekizuka T."/>
            <person name="Itokawa K."/>
            <person name="Yatsu K."/>
            <person name="Inamine Y."/>
            <person name="Kuroda M."/>
        </authorList>
    </citation>
    <scope>NUCLEOTIDE SEQUENCE [LARGE SCALE GENOMIC DNA]</scope>
    <source>
        <strain evidence="1 7">WP8-S17-CRE-03</strain>
    </source>
</reference>
<evidence type="ECO:0000313" key="4">
    <source>
        <dbReference type="EMBL" id="MWK57322.1"/>
    </source>
</evidence>
<dbReference type="PANTHER" id="PTHR38778">
    <property type="entry name" value="CYTOPLASMIC PROTEIN-RELATED"/>
    <property type="match status" value="1"/>
</dbReference>
<proteinExistence type="predicted"/>
<evidence type="ECO:0000313" key="2">
    <source>
        <dbReference type="EMBL" id="BCA27679.1"/>
    </source>
</evidence>
<dbReference type="AlphaFoldDB" id="A0A1I0TMF4"/>
<evidence type="ECO:0000313" key="3">
    <source>
        <dbReference type="EMBL" id="MDV3440838.1"/>
    </source>
</evidence>
<name>A0A1I0TMF4_9GAMM</name>
<gene>
    <name evidence="4" type="ORF">GO594_15170</name>
    <name evidence="2" type="ORF">PtoMrB4_16560</name>
    <name evidence="3" type="ORF">R0G64_15530</name>
    <name evidence="1" type="ORF">WP8S17C03_17010</name>
</gene>
<dbReference type="STRING" id="319939.SAMN05216263_10516"/>
<dbReference type="EMBL" id="AP022213">
    <property type="protein sequence ID" value="BBT15652.1"/>
    <property type="molecule type" value="Genomic_DNA"/>
</dbReference>
<reference evidence="3 8" key="4">
    <citation type="submission" date="2023-10" db="EMBL/GenBank/DDBJ databases">
        <title>Pseudomonas otitidis isolated from a paediatric patient with cystic fibrosis in Chile.</title>
        <authorList>
            <person name="Amsteins-Romero L."/>
            <person name="Opazo-Capurro A."/>
            <person name="Matus-Kohler M."/>
            <person name="Gonzalez-Rocha G."/>
        </authorList>
    </citation>
    <scope>NUCLEOTIDE SEQUENCE [LARGE SCALE GENOMIC DNA]</scope>
    <source>
        <strain evidence="3 8">P-714</strain>
    </source>
</reference>
<keyword evidence="8" id="KW-1185">Reference proteome</keyword>
<dbReference type="Proteomes" id="UP000461288">
    <property type="component" value="Unassembled WGS sequence"/>
</dbReference>
<dbReference type="RefSeq" id="WP_044406107.1">
    <property type="nucleotide sequence ID" value="NZ_AP022213.1"/>
</dbReference>
<evidence type="ECO:0000313" key="8">
    <source>
        <dbReference type="Proteomes" id="UP001273935"/>
    </source>
</evidence>
<dbReference type="KEGG" id="poj:PtoMrB4_16560"/>
<dbReference type="Proteomes" id="UP000515591">
    <property type="component" value="Chromosome"/>
</dbReference>
<reference evidence="4 5" key="2">
    <citation type="submission" date="2019-12" db="EMBL/GenBank/DDBJ databases">
        <title>Draft genome sequence of Pseudomonas otitidis recovered from a chicken carcass.</title>
        <authorList>
            <person name="Vieira T.R."/>
            <person name="Oliviera E.F.C."/>
            <person name="Silva N.M.V."/>
            <person name="Sambrano G.E."/>
            <person name="Cibulski S.P."/>
            <person name="Cardoso M.R.I."/>
        </authorList>
    </citation>
    <scope>NUCLEOTIDE SEQUENCE [LARGE SCALE GENOMIC DNA]</scope>
    <source>
        <strain evidence="4 5">25_K</strain>
    </source>
</reference>
<dbReference type="Proteomes" id="UP001273935">
    <property type="component" value="Unassembled WGS sequence"/>
</dbReference>
<reference evidence="2 6" key="3">
    <citation type="journal article" date="2020" name="Microbiol. Resour. Announc.">
        <title>Complete genome sequence of Pseudomonas otitidis strain MrB4, isolated from Lake Biwa in Japan.</title>
        <authorList>
            <person name="Miyazaki K."/>
            <person name="Hase E."/>
            <person name="Maruya T."/>
        </authorList>
    </citation>
    <scope>NUCLEOTIDE SEQUENCE [LARGE SCALE GENOMIC DNA]</scope>
    <source>
        <strain evidence="2 6">MrB4</strain>
    </source>
</reference>
<protein>
    <submittedName>
        <fullName evidence="3">50S ribosome-binding protein YggL</fullName>
    </submittedName>
    <submittedName>
        <fullName evidence="4">DUF469 family protein</fullName>
    </submittedName>
</protein>
<dbReference type="Pfam" id="PF04320">
    <property type="entry name" value="YggL_50S_bp"/>
    <property type="match status" value="1"/>
</dbReference>
<dbReference type="PANTHER" id="PTHR38778:SF1">
    <property type="entry name" value="CYTOPLASMIC PROTEIN"/>
    <property type="match status" value="1"/>
</dbReference>
<dbReference type="EMBL" id="AP022642">
    <property type="protein sequence ID" value="BCA27679.1"/>
    <property type="molecule type" value="Genomic_DNA"/>
</dbReference>
<evidence type="ECO:0000313" key="7">
    <source>
        <dbReference type="Proteomes" id="UP000515591"/>
    </source>
</evidence>
<organism evidence="4 5">
    <name type="scientific">Metapseudomonas otitidis</name>
    <dbReference type="NCBI Taxonomy" id="319939"/>
    <lineage>
        <taxon>Bacteria</taxon>
        <taxon>Pseudomonadati</taxon>
        <taxon>Pseudomonadota</taxon>
        <taxon>Gammaproteobacteria</taxon>
        <taxon>Pseudomonadales</taxon>
        <taxon>Pseudomonadaceae</taxon>
        <taxon>Metapseudomonas</taxon>
    </lineage>
</organism>